<dbReference type="CDD" id="cd22347">
    <property type="entry name" value="PDDEXK_nuclease"/>
    <property type="match status" value="1"/>
</dbReference>
<dbReference type="AlphaFoldDB" id="A0A6J6IMG9"/>
<dbReference type="Pfam" id="PF15515">
    <property type="entry name" value="MvaI_BcnI"/>
    <property type="match status" value="1"/>
</dbReference>
<dbReference type="InterPro" id="IPR029127">
    <property type="entry name" value="MvaI_BcnI"/>
</dbReference>
<proteinExistence type="predicted"/>
<protein>
    <submittedName>
        <fullName evidence="2">Unannotated protein</fullName>
    </submittedName>
</protein>
<accession>A0A6J6IMG9</accession>
<dbReference type="Gene3D" id="3.30.70.3570">
    <property type="entry name" value="MvaI/BcnI restriction endonuclease, recognition domain"/>
    <property type="match status" value="1"/>
</dbReference>
<evidence type="ECO:0000313" key="2">
    <source>
        <dbReference type="EMBL" id="CAB4625664.1"/>
    </source>
</evidence>
<name>A0A6J6IMG9_9ZZZZ</name>
<reference evidence="2" key="1">
    <citation type="submission" date="2020-05" db="EMBL/GenBank/DDBJ databases">
        <authorList>
            <person name="Chiriac C."/>
            <person name="Salcher M."/>
            <person name="Ghai R."/>
            <person name="Kavagutti S V."/>
        </authorList>
    </citation>
    <scope>NUCLEOTIDE SEQUENCE</scope>
</reference>
<dbReference type="InterPro" id="IPR043004">
    <property type="entry name" value="MvaI_BcnI_cat"/>
</dbReference>
<dbReference type="Gene3D" id="3.40.210.20">
    <property type="entry name" value="MvaI/BcnI restriction endonuclease, catalytic domain"/>
    <property type="match status" value="1"/>
</dbReference>
<organism evidence="2">
    <name type="scientific">freshwater metagenome</name>
    <dbReference type="NCBI Taxonomy" id="449393"/>
    <lineage>
        <taxon>unclassified sequences</taxon>
        <taxon>metagenomes</taxon>
        <taxon>ecological metagenomes</taxon>
    </lineage>
</organism>
<gene>
    <name evidence="2" type="ORF">UFOPK1909_00864</name>
</gene>
<dbReference type="EMBL" id="CAEZVD010000104">
    <property type="protein sequence ID" value="CAB4625664.1"/>
    <property type="molecule type" value="Genomic_DNA"/>
</dbReference>
<feature type="domain" description="MvaI/BcnI restriction endonuclease" evidence="1">
    <location>
        <begin position="161"/>
        <end position="390"/>
    </location>
</feature>
<sequence length="399" mass="45449">MLAESDFPIEEAIKVFATLGIEAAFVVPTQNGYEKAILDAHKSVRTFFKFHGIHDFEEQGLGAEEFGKKIPITYLTENGQLEKELSLYRPKTKTGDPRMWTNIRGYASPYNLLAFIVSNTGQLYLLNCSKHEIFNQAKVEDSFLFKLLSGFSKSETAIRLIEELRRVASLGWVDSTRDGDTAVGHTLETLLGIKANSSKRPDYLDQIELKSGRRPPSGTAKNKSTMLSKVPDWKNSSMKAIEILKEFGTRNVDKDRLELYVTVSDQPNRQGLYMLYTENLEVVENRVLHPANGDMPVVQWDVVALQEDMRNKHKETFWVQAETRRDSAGNEQFRYVRVTRTRRPMVGNIGPLINSGKITLDYTMSENARGGVRDHGYLFRIWPKDLGLLFPSVEKFELL</sequence>
<evidence type="ECO:0000259" key="1">
    <source>
        <dbReference type="Pfam" id="PF15515"/>
    </source>
</evidence>
<dbReference type="InterPro" id="IPR043005">
    <property type="entry name" value="MvaI_BcnI_rec"/>
</dbReference>